<dbReference type="Gene3D" id="3.10.50.40">
    <property type="match status" value="1"/>
</dbReference>
<keyword evidence="7" id="KW-0732">Signal</keyword>
<dbReference type="Proteomes" id="UP000811899">
    <property type="component" value="Unassembled WGS sequence"/>
</dbReference>
<dbReference type="PANTHER" id="PTHR43811">
    <property type="entry name" value="FKBP-TYPE PEPTIDYL-PROLYL CIS-TRANS ISOMERASE FKPA"/>
    <property type="match status" value="1"/>
</dbReference>
<organism evidence="9 10">
    <name type="scientific">Geoanaerobacter pelophilus</name>
    <dbReference type="NCBI Taxonomy" id="60036"/>
    <lineage>
        <taxon>Bacteria</taxon>
        <taxon>Pseudomonadati</taxon>
        <taxon>Thermodesulfobacteriota</taxon>
        <taxon>Desulfuromonadia</taxon>
        <taxon>Geobacterales</taxon>
        <taxon>Geobacteraceae</taxon>
        <taxon>Geoanaerobacter</taxon>
    </lineage>
</organism>
<dbReference type="InterPro" id="IPR046357">
    <property type="entry name" value="PPIase_dom_sf"/>
</dbReference>
<evidence type="ECO:0000256" key="1">
    <source>
        <dbReference type="ARBA" id="ARBA00000971"/>
    </source>
</evidence>
<evidence type="ECO:0000313" key="10">
    <source>
        <dbReference type="Proteomes" id="UP000811899"/>
    </source>
</evidence>
<comment type="caution">
    <text evidence="9">The sequence shown here is derived from an EMBL/GenBank/DDBJ whole genome shotgun (WGS) entry which is preliminary data.</text>
</comment>
<comment type="catalytic activity">
    <reaction evidence="1 5 6">
        <text>[protein]-peptidylproline (omega=180) = [protein]-peptidylproline (omega=0)</text>
        <dbReference type="Rhea" id="RHEA:16237"/>
        <dbReference type="Rhea" id="RHEA-COMP:10747"/>
        <dbReference type="Rhea" id="RHEA-COMP:10748"/>
        <dbReference type="ChEBI" id="CHEBI:83833"/>
        <dbReference type="ChEBI" id="CHEBI:83834"/>
        <dbReference type="EC" id="5.2.1.8"/>
    </reaction>
</comment>
<evidence type="ECO:0000256" key="2">
    <source>
        <dbReference type="ARBA" id="ARBA00006577"/>
    </source>
</evidence>
<dbReference type="EC" id="5.2.1.8" evidence="6"/>
<sequence>MKRIFITALILLIALPAYAAKKKPVTRPLTEDQKAFYAVGLVLARQLEVFDLTPAELRIVKRGLNDAARGRKPKVDFAVYSKKSQDLAIARRDAHGKKLASRVAAFMAQEEAREGSVKTASGLIFQSVKEGDGAAPALTDKVKVHYKSTLIDGKEMANTYKIGQADASVLNEFMKCLSEGMQMMKQGGKARLICPPEISLGNEGTDNIPPGATLIFDLELLEVTK</sequence>
<evidence type="ECO:0000256" key="6">
    <source>
        <dbReference type="RuleBase" id="RU003915"/>
    </source>
</evidence>
<dbReference type="Pfam" id="PF01346">
    <property type="entry name" value="FKBP_N"/>
    <property type="match status" value="1"/>
</dbReference>
<evidence type="ECO:0000259" key="8">
    <source>
        <dbReference type="PROSITE" id="PS50059"/>
    </source>
</evidence>
<keyword evidence="10" id="KW-1185">Reference proteome</keyword>
<dbReference type="PROSITE" id="PS50059">
    <property type="entry name" value="FKBP_PPIASE"/>
    <property type="match status" value="1"/>
</dbReference>
<feature type="signal peptide" evidence="7">
    <location>
        <begin position="1"/>
        <end position="19"/>
    </location>
</feature>
<dbReference type="Pfam" id="PF00254">
    <property type="entry name" value="FKBP_C"/>
    <property type="match status" value="1"/>
</dbReference>
<evidence type="ECO:0000256" key="3">
    <source>
        <dbReference type="ARBA" id="ARBA00023110"/>
    </source>
</evidence>
<dbReference type="GO" id="GO:0006457">
    <property type="term" value="P:protein folding"/>
    <property type="evidence" value="ECO:0007669"/>
    <property type="project" value="InterPro"/>
</dbReference>
<gene>
    <name evidence="9" type="ORF">KI809_19720</name>
</gene>
<dbReference type="InterPro" id="IPR036944">
    <property type="entry name" value="PPIase_FKBP_N_sf"/>
</dbReference>
<keyword evidence="3 5" id="KW-0697">Rotamase</keyword>
<dbReference type="SUPFAM" id="SSF54534">
    <property type="entry name" value="FKBP-like"/>
    <property type="match status" value="1"/>
</dbReference>
<name>A0AAW4L5P1_9BACT</name>
<protein>
    <recommendedName>
        <fullName evidence="6">Peptidyl-prolyl cis-trans isomerase</fullName>
        <ecNumber evidence="6">5.2.1.8</ecNumber>
    </recommendedName>
</protein>
<dbReference type="InterPro" id="IPR001179">
    <property type="entry name" value="PPIase_FKBP_dom"/>
</dbReference>
<feature type="chain" id="PRO_5043688919" description="Peptidyl-prolyl cis-trans isomerase" evidence="7">
    <location>
        <begin position="20"/>
        <end position="225"/>
    </location>
</feature>
<dbReference type="Gene3D" id="1.10.287.460">
    <property type="entry name" value="Peptidyl-prolyl cis-trans isomerase, FKBP-type, N-terminal domain"/>
    <property type="match status" value="1"/>
</dbReference>
<evidence type="ECO:0000256" key="7">
    <source>
        <dbReference type="SAM" id="SignalP"/>
    </source>
</evidence>
<dbReference type="EMBL" id="JAHCVJ010000013">
    <property type="protein sequence ID" value="MBT0666544.1"/>
    <property type="molecule type" value="Genomic_DNA"/>
</dbReference>
<proteinExistence type="inferred from homology"/>
<evidence type="ECO:0000313" key="9">
    <source>
        <dbReference type="EMBL" id="MBT0666544.1"/>
    </source>
</evidence>
<evidence type="ECO:0000256" key="5">
    <source>
        <dbReference type="PROSITE-ProRule" id="PRU00277"/>
    </source>
</evidence>
<dbReference type="RefSeq" id="WP_214173315.1">
    <property type="nucleotide sequence ID" value="NZ_JAHCVJ010000013.1"/>
</dbReference>
<dbReference type="AlphaFoldDB" id="A0AAW4L5P1"/>
<accession>A0AAW4L5P1</accession>
<comment type="similarity">
    <text evidence="2 6">Belongs to the FKBP-type PPIase family.</text>
</comment>
<reference evidence="9 10" key="1">
    <citation type="submission" date="2021-05" db="EMBL/GenBank/DDBJ databases">
        <title>The draft genome of Geobacter pelophilus DSM 12255.</title>
        <authorList>
            <person name="Xu Z."/>
            <person name="Masuda Y."/>
            <person name="Itoh H."/>
            <person name="Senoo K."/>
        </authorList>
    </citation>
    <scope>NUCLEOTIDE SEQUENCE [LARGE SCALE GENOMIC DNA]</scope>
    <source>
        <strain evidence="9 10">DSM 12255</strain>
    </source>
</reference>
<dbReference type="PANTHER" id="PTHR43811:SF19">
    <property type="entry name" value="39 KDA FK506-BINDING NUCLEAR PROTEIN"/>
    <property type="match status" value="1"/>
</dbReference>
<keyword evidence="4 5" id="KW-0413">Isomerase</keyword>
<evidence type="ECO:0000256" key="4">
    <source>
        <dbReference type="ARBA" id="ARBA00023235"/>
    </source>
</evidence>
<dbReference type="InterPro" id="IPR000774">
    <property type="entry name" value="PPIase_FKBP_N"/>
</dbReference>
<dbReference type="GO" id="GO:0003755">
    <property type="term" value="F:peptidyl-prolyl cis-trans isomerase activity"/>
    <property type="evidence" value="ECO:0007669"/>
    <property type="project" value="UniProtKB-UniRule"/>
</dbReference>
<feature type="domain" description="PPIase FKBP-type" evidence="8">
    <location>
        <begin position="139"/>
        <end position="224"/>
    </location>
</feature>